<dbReference type="EMBL" id="CAJHUC010002593">
    <property type="protein sequence ID" value="CAD7704029.1"/>
    <property type="molecule type" value="Genomic_DNA"/>
</dbReference>
<protein>
    <submittedName>
        <fullName evidence="1">Uncharacterized protein</fullName>
    </submittedName>
</protein>
<reference evidence="1" key="1">
    <citation type="submission" date="2020-12" db="EMBL/GenBank/DDBJ databases">
        <authorList>
            <person name="Iha C."/>
        </authorList>
    </citation>
    <scope>NUCLEOTIDE SEQUENCE</scope>
</reference>
<gene>
    <name evidence="1" type="ORF">OSTQU699_LOCUS9386</name>
</gene>
<organism evidence="1 2">
    <name type="scientific">Ostreobium quekettii</name>
    <dbReference type="NCBI Taxonomy" id="121088"/>
    <lineage>
        <taxon>Eukaryota</taxon>
        <taxon>Viridiplantae</taxon>
        <taxon>Chlorophyta</taxon>
        <taxon>core chlorophytes</taxon>
        <taxon>Ulvophyceae</taxon>
        <taxon>TCBD clade</taxon>
        <taxon>Bryopsidales</taxon>
        <taxon>Ostreobineae</taxon>
        <taxon>Ostreobiaceae</taxon>
        <taxon>Ostreobium</taxon>
    </lineage>
</organism>
<name>A0A8S1JA99_9CHLO</name>
<accession>A0A8S1JA99</accession>
<comment type="caution">
    <text evidence="1">The sequence shown here is derived from an EMBL/GenBank/DDBJ whole genome shotgun (WGS) entry which is preliminary data.</text>
</comment>
<dbReference type="Proteomes" id="UP000708148">
    <property type="component" value="Unassembled WGS sequence"/>
</dbReference>
<evidence type="ECO:0000313" key="1">
    <source>
        <dbReference type="EMBL" id="CAD7704029.1"/>
    </source>
</evidence>
<keyword evidence="2" id="KW-1185">Reference proteome</keyword>
<evidence type="ECO:0000313" key="2">
    <source>
        <dbReference type="Proteomes" id="UP000708148"/>
    </source>
</evidence>
<dbReference type="AlphaFoldDB" id="A0A8S1JA99"/>
<sequence length="122" mass="13270">MATACHESVFLGQGLFFSPAPKAITGSELDAMAQLRVAQRGASPAVAMGGRMKAEGPGRLNIRPFMRHWTSDSLTLRFVSFGDQRCLSIESGMGGEVPDCGRKLSSEFNHRMLESCCKCKTR</sequence>
<proteinExistence type="predicted"/>